<name>A0A1B7MY19_9AGAM</name>
<dbReference type="InParanoid" id="A0A1B7MY19"/>
<organism evidence="1 2">
    <name type="scientific">Rhizopogon vinicolor AM-OR11-026</name>
    <dbReference type="NCBI Taxonomy" id="1314800"/>
    <lineage>
        <taxon>Eukaryota</taxon>
        <taxon>Fungi</taxon>
        <taxon>Dikarya</taxon>
        <taxon>Basidiomycota</taxon>
        <taxon>Agaricomycotina</taxon>
        <taxon>Agaricomycetes</taxon>
        <taxon>Agaricomycetidae</taxon>
        <taxon>Boletales</taxon>
        <taxon>Suillineae</taxon>
        <taxon>Rhizopogonaceae</taxon>
        <taxon>Rhizopogon</taxon>
    </lineage>
</organism>
<dbReference type="EMBL" id="KV448349">
    <property type="protein sequence ID" value="OAX37477.1"/>
    <property type="molecule type" value="Genomic_DNA"/>
</dbReference>
<evidence type="ECO:0000313" key="2">
    <source>
        <dbReference type="Proteomes" id="UP000092154"/>
    </source>
</evidence>
<dbReference type="Proteomes" id="UP000092154">
    <property type="component" value="Unassembled WGS sequence"/>
</dbReference>
<dbReference type="OrthoDB" id="10039611at2759"/>
<sequence>MKMKQMKSRRKMMESWRITCRHILHSQLDNSLTPPPTLEEAATALDDLKFLIQPRRPSGIGHKDPKLDLLLRSRLEKMRMFLWNYTKLIGAKRWQAASLMTADAYGKSTWLAGHLCEWTRAYILDRNDLPLNMYGTGTLNSSILEDEDFKGELLLHRHLQGIGKYVKSMDVVDYIKQPDVLTRPKLEKTISLATAQRWTVKHVGYRWSKTPTGHCCCRRMLRA</sequence>
<protein>
    <submittedName>
        <fullName evidence="1">Uncharacterized protein</fullName>
    </submittedName>
</protein>
<proteinExistence type="predicted"/>
<reference evidence="1 2" key="1">
    <citation type="submission" date="2016-06" db="EMBL/GenBank/DDBJ databases">
        <title>Comparative genomics of the ectomycorrhizal sister species Rhizopogon vinicolor and Rhizopogon vesiculosus (Basidiomycota: Boletales) reveals a divergence of the mating type B locus.</title>
        <authorList>
            <consortium name="DOE Joint Genome Institute"/>
            <person name="Mujic A.B."/>
            <person name="Kuo A."/>
            <person name="Tritt A."/>
            <person name="Lipzen A."/>
            <person name="Chen C."/>
            <person name="Johnson J."/>
            <person name="Sharma A."/>
            <person name="Barry K."/>
            <person name="Grigoriev I.V."/>
            <person name="Spatafora J.W."/>
        </authorList>
    </citation>
    <scope>NUCLEOTIDE SEQUENCE [LARGE SCALE GENOMIC DNA]</scope>
    <source>
        <strain evidence="1 2">AM-OR11-026</strain>
    </source>
</reference>
<evidence type="ECO:0000313" key="1">
    <source>
        <dbReference type="EMBL" id="OAX37477.1"/>
    </source>
</evidence>
<dbReference type="AlphaFoldDB" id="A0A1B7MY19"/>
<keyword evidence="2" id="KW-1185">Reference proteome</keyword>
<dbReference type="STRING" id="1314800.A0A1B7MY19"/>
<accession>A0A1B7MY19</accession>
<gene>
    <name evidence="1" type="ORF">K503DRAFT_719663</name>
</gene>